<evidence type="ECO:0000256" key="1">
    <source>
        <dbReference type="SAM" id="Phobius"/>
    </source>
</evidence>
<accession>A0ABS4BXT7</accession>
<organism evidence="2 3">
    <name type="scientific">Mariniflexile gromovii</name>
    <dbReference type="NCBI Taxonomy" id="362523"/>
    <lineage>
        <taxon>Bacteria</taxon>
        <taxon>Pseudomonadati</taxon>
        <taxon>Bacteroidota</taxon>
        <taxon>Flavobacteriia</taxon>
        <taxon>Flavobacteriales</taxon>
        <taxon>Flavobacteriaceae</taxon>
        <taxon>Mariniflexile</taxon>
    </lineage>
</organism>
<evidence type="ECO:0000313" key="2">
    <source>
        <dbReference type="EMBL" id="MBP0904870.1"/>
    </source>
</evidence>
<reference evidence="2 3" key="1">
    <citation type="submission" date="2021-04" db="EMBL/GenBank/DDBJ databases">
        <title>Mariniflexile gromovii gen. nov., sp. nov., a gliding bacterium isolated from the sea urchin Strongylocentrotus intermedius.</title>
        <authorList>
            <person name="Ko S."/>
            <person name="Le V."/>
            <person name="Ahn C.-Y."/>
            <person name="Oh H.-M."/>
        </authorList>
    </citation>
    <scope>NUCLEOTIDE SEQUENCE [LARGE SCALE GENOMIC DNA]</scope>
    <source>
        <strain evidence="2 3">KCTC 12570</strain>
    </source>
</reference>
<evidence type="ECO:0008006" key="4">
    <source>
        <dbReference type="Google" id="ProtNLM"/>
    </source>
</evidence>
<keyword evidence="1" id="KW-1133">Transmembrane helix</keyword>
<sequence>MRDFFNNPYFLLIVAWLLGLLGDKYVLPLLPEVKTIGNWFISFKKIMVNFIVWFFHILNLYLLPFSFIIIGITRLFGYDIIYQLGINSVDKGEYTILNILGNVIGIIIGFLTFIYFYTKYKQLKENVEV</sequence>
<name>A0ABS4BXT7_9FLAO</name>
<comment type="caution">
    <text evidence="2">The sequence shown here is derived from an EMBL/GenBank/DDBJ whole genome shotgun (WGS) entry which is preliminary data.</text>
</comment>
<feature type="transmembrane region" description="Helical" evidence="1">
    <location>
        <begin position="94"/>
        <end position="117"/>
    </location>
</feature>
<feature type="transmembrane region" description="Helical" evidence="1">
    <location>
        <begin position="46"/>
        <end position="73"/>
    </location>
</feature>
<dbReference type="Proteomes" id="UP000670776">
    <property type="component" value="Unassembled WGS sequence"/>
</dbReference>
<dbReference type="RefSeq" id="WP_209655762.1">
    <property type="nucleotide sequence ID" value="NZ_JAGJCB010000014.1"/>
</dbReference>
<protein>
    <recommendedName>
        <fullName evidence="4">VanZ like protein</fullName>
    </recommendedName>
</protein>
<gene>
    <name evidence="2" type="ORF">J8H85_13595</name>
</gene>
<dbReference type="EMBL" id="JAGJCB010000014">
    <property type="protein sequence ID" value="MBP0904870.1"/>
    <property type="molecule type" value="Genomic_DNA"/>
</dbReference>
<evidence type="ECO:0000313" key="3">
    <source>
        <dbReference type="Proteomes" id="UP000670776"/>
    </source>
</evidence>
<proteinExistence type="predicted"/>
<keyword evidence="1" id="KW-0472">Membrane</keyword>
<keyword evidence="3" id="KW-1185">Reference proteome</keyword>
<keyword evidence="1" id="KW-0812">Transmembrane</keyword>